<evidence type="ECO:0000256" key="1">
    <source>
        <dbReference type="ARBA" id="ARBA00004370"/>
    </source>
</evidence>
<evidence type="ECO:0000256" key="2">
    <source>
        <dbReference type="ARBA" id="ARBA00022692"/>
    </source>
</evidence>
<feature type="transmembrane region" description="Helical" evidence="5">
    <location>
        <begin position="20"/>
        <end position="43"/>
    </location>
</feature>
<evidence type="ECO:0000313" key="8">
    <source>
        <dbReference type="Proteomes" id="UP001608902"/>
    </source>
</evidence>
<dbReference type="InterPro" id="IPR017452">
    <property type="entry name" value="GPCR_Rhodpsn_7TM"/>
</dbReference>
<comment type="caution">
    <text evidence="7">The sequence shown here is derived from an EMBL/GenBank/DDBJ whole genome shotgun (WGS) entry which is preliminary data.</text>
</comment>
<organism evidence="7 8">
    <name type="scientific">Gnathostoma spinigerum</name>
    <dbReference type="NCBI Taxonomy" id="75299"/>
    <lineage>
        <taxon>Eukaryota</taxon>
        <taxon>Metazoa</taxon>
        <taxon>Ecdysozoa</taxon>
        <taxon>Nematoda</taxon>
        <taxon>Chromadorea</taxon>
        <taxon>Rhabditida</taxon>
        <taxon>Spirurina</taxon>
        <taxon>Gnathostomatomorpha</taxon>
        <taxon>Gnathostomatoidea</taxon>
        <taxon>Gnathostomatidae</taxon>
        <taxon>Gnathostoma</taxon>
    </lineage>
</organism>
<dbReference type="Proteomes" id="UP001608902">
    <property type="component" value="Unassembled WGS sequence"/>
</dbReference>
<protein>
    <recommendedName>
        <fullName evidence="6">G-protein coupled receptors family 1 profile domain-containing protein</fullName>
    </recommendedName>
</protein>
<evidence type="ECO:0000313" key="7">
    <source>
        <dbReference type="EMBL" id="MFH4983568.1"/>
    </source>
</evidence>
<dbReference type="InterPro" id="IPR053093">
    <property type="entry name" value="GPCR-like"/>
</dbReference>
<dbReference type="Pfam" id="PF00001">
    <property type="entry name" value="7tm_1"/>
    <property type="match status" value="1"/>
</dbReference>
<accession>A0ABD6EUT6</accession>
<dbReference type="PANTHER" id="PTHR47760:SF1">
    <property type="entry name" value="G-PROTEIN COUPLED RECEPTORS FAMILY 1 PROFILE DOMAIN-CONTAINING PROTEIN"/>
    <property type="match status" value="1"/>
</dbReference>
<proteinExistence type="predicted"/>
<feature type="transmembrane region" description="Helical" evidence="5">
    <location>
        <begin position="161"/>
        <end position="178"/>
    </location>
</feature>
<dbReference type="EMBL" id="JBGFUD010012818">
    <property type="protein sequence ID" value="MFH4983568.1"/>
    <property type="molecule type" value="Genomic_DNA"/>
</dbReference>
<keyword evidence="4 5" id="KW-0472">Membrane</keyword>
<dbReference type="AlphaFoldDB" id="A0ABD6EUT6"/>
<gene>
    <name evidence="7" type="ORF">AB6A40_010277</name>
</gene>
<feature type="transmembrane region" description="Helical" evidence="5">
    <location>
        <begin position="55"/>
        <end position="80"/>
    </location>
</feature>
<keyword evidence="8" id="KW-1185">Reference proteome</keyword>
<dbReference type="InterPro" id="IPR000276">
    <property type="entry name" value="GPCR_Rhodpsn"/>
</dbReference>
<evidence type="ECO:0000256" key="4">
    <source>
        <dbReference type="ARBA" id="ARBA00023136"/>
    </source>
</evidence>
<comment type="subcellular location">
    <subcellularLocation>
        <location evidence="1">Membrane</location>
    </subcellularLocation>
</comment>
<evidence type="ECO:0000256" key="5">
    <source>
        <dbReference type="SAM" id="Phobius"/>
    </source>
</evidence>
<name>A0ABD6EUT6_9BILA</name>
<keyword evidence="3 5" id="KW-1133">Transmembrane helix</keyword>
<evidence type="ECO:0000259" key="6">
    <source>
        <dbReference type="PROSITE" id="PS50262"/>
    </source>
</evidence>
<keyword evidence="2 5" id="KW-0812">Transmembrane</keyword>
<feature type="domain" description="G-protein coupled receptors family 1 profile" evidence="6">
    <location>
        <begin position="1"/>
        <end position="226"/>
    </location>
</feature>
<sequence>MTVATLTHPLLRRANIIYTYLTLLAMTDLITHLSILPMILYLMEIRLCSRASAFYYAHIGFPLVNALMGASVWIVVFLTMSQYMAVCHPFQHSYLRSRKTCYWLFGAAFIFNFCIYAPWATKKAVYEVSDGLSICPFVVCDLRMEAWFKVYEWVRECITRILPFILLAFFNSKILITYKSLKNVRLMRLASKPQKGALGMKSEKVSFSLLPPAIRPNRVFTNYKED</sequence>
<feature type="transmembrane region" description="Helical" evidence="5">
    <location>
        <begin position="101"/>
        <end position="119"/>
    </location>
</feature>
<dbReference type="PANTHER" id="PTHR47760">
    <property type="entry name" value="G-PROTEIN COUPLED RECEPTOR B0563.6-LIKE PROTEIN-RELATED"/>
    <property type="match status" value="1"/>
</dbReference>
<dbReference type="PROSITE" id="PS50262">
    <property type="entry name" value="G_PROTEIN_RECEP_F1_2"/>
    <property type="match status" value="1"/>
</dbReference>
<dbReference type="GO" id="GO:0016020">
    <property type="term" value="C:membrane"/>
    <property type="evidence" value="ECO:0007669"/>
    <property type="project" value="UniProtKB-SubCell"/>
</dbReference>
<dbReference type="Gene3D" id="1.20.1070.10">
    <property type="entry name" value="Rhodopsin 7-helix transmembrane proteins"/>
    <property type="match status" value="1"/>
</dbReference>
<reference evidence="7 8" key="1">
    <citation type="submission" date="2024-08" db="EMBL/GenBank/DDBJ databases">
        <title>Gnathostoma spinigerum genome.</title>
        <authorList>
            <person name="Gonzalez-Bertolin B."/>
            <person name="Monzon S."/>
            <person name="Zaballos A."/>
            <person name="Jimenez P."/>
            <person name="Dekumyoy P."/>
            <person name="Varona S."/>
            <person name="Cuesta I."/>
            <person name="Sumanam S."/>
            <person name="Adisakwattana P."/>
            <person name="Gasser R.B."/>
            <person name="Hernandez-Gonzalez A."/>
            <person name="Young N.D."/>
            <person name="Perteguer M.J."/>
        </authorList>
    </citation>
    <scope>NUCLEOTIDE SEQUENCE [LARGE SCALE GENOMIC DNA]</scope>
    <source>
        <strain evidence="7">AL3</strain>
        <tissue evidence="7">Liver</tissue>
    </source>
</reference>
<evidence type="ECO:0000256" key="3">
    <source>
        <dbReference type="ARBA" id="ARBA00022989"/>
    </source>
</evidence>
<dbReference type="SUPFAM" id="SSF81321">
    <property type="entry name" value="Family A G protein-coupled receptor-like"/>
    <property type="match status" value="1"/>
</dbReference>